<name>A0AAV0Q1W3_9ROSI</name>
<comment type="caution">
    <text evidence="2">The sequence shown here is derived from an EMBL/GenBank/DDBJ whole genome shotgun (WGS) entry which is preliminary data.</text>
</comment>
<protein>
    <submittedName>
        <fullName evidence="2">Uncharacterized protein</fullName>
    </submittedName>
</protein>
<feature type="region of interest" description="Disordered" evidence="1">
    <location>
        <begin position="1"/>
        <end position="43"/>
    </location>
</feature>
<gene>
    <name evidence="2" type="ORF">LITE_LOCUS40774</name>
</gene>
<reference evidence="2" key="1">
    <citation type="submission" date="2022-08" db="EMBL/GenBank/DDBJ databases">
        <authorList>
            <person name="Gutierrez-Valencia J."/>
        </authorList>
    </citation>
    <scope>NUCLEOTIDE SEQUENCE</scope>
</reference>
<feature type="non-terminal residue" evidence="2">
    <location>
        <position position="82"/>
    </location>
</feature>
<organism evidence="2 3">
    <name type="scientific">Linum tenue</name>
    <dbReference type="NCBI Taxonomy" id="586396"/>
    <lineage>
        <taxon>Eukaryota</taxon>
        <taxon>Viridiplantae</taxon>
        <taxon>Streptophyta</taxon>
        <taxon>Embryophyta</taxon>
        <taxon>Tracheophyta</taxon>
        <taxon>Spermatophyta</taxon>
        <taxon>Magnoliopsida</taxon>
        <taxon>eudicotyledons</taxon>
        <taxon>Gunneridae</taxon>
        <taxon>Pentapetalae</taxon>
        <taxon>rosids</taxon>
        <taxon>fabids</taxon>
        <taxon>Malpighiales</taxon>
        <taxon>Linaceae</taxon>
        <taxon>Linum</taxon>
    </lineage>
</organism>
<proteinExistence type="predicted"/>
<accession>A0AAV0Q1W3</accession>
<evidence type="ECO:0000313" key="3">
    <source>
        <dbReference type="Proteomes" id="UP001154282"/>
    </source>
</evidence>
<keyword evidence="3" id="KW-1185">Reference proteome</keyword>
<evidence type="ECO:0000256" key="1">
    <source>
        <dbReference type="SAM" id="MobiDB-lite"/>
    </source>
</evidence>
<dbReference type="AlphaFoldDB" id="A0AAV0Q1W3"/>
<dbReference type="EMBL" id="CAMGYJ010000009">
    <property type="protein sequence ID" value="CAI0476411.1"/>
    <property type="molecule type" value="Genomic_DNA"/>
</dbReference>
<feature type="compositionally biased region" description="Basic and acidic residues" evidence="1">
    <location>
        <begin position="15"/>
        <end position="30"/>
    </location>
</feature>
<evidence type="ECO:0000313" key="2">
    <source>
        <dbReference type="EMBL" id="CAI0476411.1"/>
    </source>
</evidence>
<dbReference type="Proteomes" id="UP001154282">
    <property type="component" value="Unassembled WGS sequence"/>
</dbReference>
<sequence length="82" mass="9031">MKLVMHACGGSRSGEIGRRVDDDSDSLRVDDDSDSSWGSGPVQGNMTRCIFPVSENTPPRNAPEAAILKWGISFRLQRIINR</sequence>